<gene>
    <name evidence="2" type="ORF">E2C01_091657</name>
</gene>
<dbReference type="AlphaFoldDB" id="A0A5B7JNI4"/>
<proteinExistence type="predicted"/>
<dbReference type="OrthoDB" id="10263272at2759"/>
<comment type="caution">
    <text evidence="2">The sequence shown here is derived from an EMBL/GenBank/DDBJ whole genome shotgun (WGS) entry which is preliminary data.</text>
</comment>
<dbReference type="Proteomes" id="UP000324222">
    <property type="component" value="Unassembled WGS sequence"/>
</dbReference>
<accession>A0A5B7JNI4</accession>
<protein>
    <submittedName>
        <fullName evidence="2">Uncharacterized protein</fullName>
    </submittedName>
</protein>
<evidence type="ECO:0000256" key="1">
    <source>
        <dbReference type="SAM" id="MobiDB-lite"/>
    </source>
</evidence>
<keyword evidence="3" id="KW-1185">Reference proteome</keyword>
<dbReference type="EMBL" id="VSRR010105853">
    <property type="protein sequence ID" value="MPC96399.1"/>
    <property type="molecule type" value="Genomic_DNA"/>
</dbReference>
<organism evidence="2 3">
    <name type="scientific">Portunus trituberculatus</name>
    <name type="common">Swimming crab</name>
    <name type="synonym">Neptunus trituberculatus</name>
    <dbReference type="NCBI Taxonomy" id="210409"/>
    <lineage>
        <taxon>Eukaryota</taxon>
        <taxon>Metazoa</taxon>
        <taxon>Ecdysozoa</taxon>
        <taxon>Arthropoda</taxon>
        <taxon>Crustacea</taxon>
        <taxon>Multicrustacea</taxon>
        <taxon>Malacostraca</taxon>
        <taxon>Eumalacostraca</taxon>
        <taxon>Eucarida</taxon>
        <taxon>Decapoda</taxon>
        <taxon>Pleocyemata</taxon>
        <taxon>Brachyura</taxon>
        <taxon>Eubrachyura</taxon>
        <taxon>Portunoidea</taxon>
        <taxon>Portunidae</taxon>
        <taxon>Portuninae</taxon>
        <taxon>Portunus</taxon>
    </lineage>
</organism>
<reference evidence="2 3" key="1">
    <citation type="submission" date="2019-05" db="EMBL/GenBank/DDBJ databases">
        <title>Another draft genome of Portunus trituberculatus and its Hox gene families provides insights of decapod evolution.</title>
        <authorList>
            <person name="Jeong J.-H."/>
            <person name="Song I."/>
            <person name="Kim S."/>
            <person name="Choi T."/>
            <person name="Kim D."/>
            <person name="Ryu S."/>
            <person name="Kim W."/>
        </authorList>
    </citation>
    <scope>NUCLEOTIDE SEQUENCE [LARGE SCALE GENOMIC DNA]</scope>
    <source>
        <tissue evidence="2">Muscle</tissue>
    </source>
</reference>
<evidence type="ECO:0000313" key="2">
    <source>
        <dbReference type="EMBL" id="MPC96399.1"/>
    </source>
</evidence>
<evidence type="ECO:0000313" key="3">
    <source>
        <dbReference type="Proteomes" id="UP000324222"/>
    </source>
</evidence>
<feature type="region of interest" description="Disordered" evidence="1">
    <location>
        <begin position="34"/>
        <end position="54"/>
    </location>
</feature>
<sequence>MVINVLILDKLLGLLKRRPSVRVKGSPRIGLGGEVGTKSGAEVSPAPKVTFRDNPSGEVRKVKLQVSSTCLAIHSSADISTSTMLA</sequence>
<name>A0A5B7JNI4_PORTR</name>